<protein>
    <recommendedName>
        <fullName evidence="3">Encoded protein</fullName>
    </recommendedName>
</protein>
<dbReference type="Proteomes" id="UP000815325">
    <property type="component" value="Unassembled WGS sequence"/>
</dbReference>
<accession>A0ABQ7GAF6</accession>
<comment type="caution">
    <text evidence="1">The sequence shown here is derived from an EMBL/GenBank/DDBJ whole genome shotgun (WGS) entry which is preliminary data.</text>
</comment>
<evidence type="ECO:0008006" key="3">
    <source>
        <dbReference type="Google" id="ProtNLM"/>
    </source>
</evidence>
<proteinExistence type="predicted"/>
<evidence type="ECO:0000313" key="2">
    <source>
        <dbReference type="Proteomes" id="UP000815325"/>
    </source>
</evidence>
<organism evidence="1 2">
    <name type="scientific">Dunaliella salina</name>
    <name type="common">Green alga</name>
    <name type="synonym">Protococcus salinus</name>
    <dbReference type="NCBI Taxonomy" id="3046"/>
    <lineage>
        <taxon>Eukaryota</taxon>
        <taxon>Viridiplantae</taxon>
        <taxon>Chlorophyta</taxon>
        <taxon>core chlorophytes</taxon>
        <taxon>Chlorophyceae</taxon>
        <taxon>CS clade</taxon>
        <taxon>Chlamydomonadales</taxon>
        <taxon>Dunaliellaceae</taxon>
        <taxon>Dunaliella</taxon>
    </lineage>
</organism>
<dbReference type="EMBL" id="MU069936">
    <property type="protein sequence ID" value="KAF5831589.1"/>
    <property type="molecule type" value="Genomic_DNA"/>
</dbReference>
<sequence>MLLRTCVSFQTHHVYVKAACITQTRVRAALGREEMMSRAWQYRMDRKLNHERGNLEGFMGGRMDRFVGMAMADGNVDCVGSFLGPGWSGCWDWRFLLILDTTR</sequence>
<keyword evidence="2" id="KW-1185">Reference proteome</keyword>
<name>A0ABQ7GAF6_DUNSA</name>
<evidence type="ECO:0000313" key="1">
    <source>
        <dbReference type="EMBL" id="KAF5831589.1"/>
    </source>
</evidence>
<reference evidence="1" key="1">
    <citation type="submission" date="2017-08" db="EMBL/GenBank/DDBJ databases">
        <authorList>
            <person name="Polle J.E."/>
            <person name="Barry K."/>
            <person name="Cushman J."/>
            <person name="Schmutz J."/>
            <person name="Tran D."/>
            <person name="Hathwaick L.T."/>
            <person name="Yim W.C."/>
            <person name="Jenkins J."/>
            <person name="Mckie-Krisberg Z.M."/>
            <person name="Prochnik S."/>
            <person name="Lindquist E."/>
            <person name="Dockter R.B."/>
            <person name="Adam C."/>
            <person name="Molina H."/>
            <person name="Bunkerborg J."/>
            <person name="Jin E."/>
            <person name="Buchheim M."/>
            <person name="Magnuson J."/>
        </authorList>
    </citation>
    <scope>NUCLEOTIDE SEQUENCE</scope>
    <source>
        <strain evidence="1">CCAP 19/18</strain>
    </source>
</reference>
<gene>
    <name evidence="1" type="ORF">DUNSADRAFT_12923</name>
</gene>